<comment type="pathway">
    <text evidence="5">Amino-acid biosynthesis; L-methionine biosynthesis via de novo pathway; L-homoserine from L-aspartate: step 3/3.</text>
</comment>
<dbReference type="SUPFAM" id="SSF55021">
    <property type="entry name" value="ACT-like"/>
    <property type="match status" value="2"/>
</dbReference>
<proteinExistence type="inferred from homology"/>
<dbReference type="InterPro" id="IPR002912">
    <property type="entry name" value="ACT_dom"/>
</dbReference>
<dbReference type="PANTHER" id="PTHR43070">
    <property type="match status" value="1"/>
</dbReference>
<evidence type="ECO:0000313" key="30">
    <source>
        <dbReference type="Proteomes" id="UP000823635"/>
    </source>
</evidence>
<evidence type="ECO:0000256" key="9">
    <source>
        <dbReference type="ARBA" id="ARBA00011881"/>
    </source>
</evidence>
<dbReference type="InterPro" id="IPR036393">
    <property type="entry name" value="AceGlu_kinase-like_sf"/>
</dbReference>
<dbReference type="InterPro" id="IPR042199">
    <property type="entry name" value="AsparK_Bifunc_asparK/hSer_DH"/>
</dbReference>
<keyword evidence="19" id="KW-0520">NAD</keyword>
<evidence type="ECO:0000256" key="3">
    <source>
        <dbReference type="ARBA" id="ARBA00004986"/>
    </source>
</evidence>
<dbReference type="InterPro" id="IPR019811">
    <property type="entry name" value="HDH_CS"/>
</dbReference>
<dbReference type="InterPro" id="IPR001048">
    <property type="entry name" value="Asp/Glu/Uridylate_kinase"/>
</dbReference>
<comment type="catalytic activity">
    <reaction evidence="25">
        <text>L-aspartate + ATP = 4-phospho-L-aspartate + ADP</text>
        <dbReference type="Rhea" id="RHEA:23776"/>
        <dbReference type="ChEBI" id="CHEBI:29991"/>
        <dbReference type="ChEBI" id="CHEBI:30616"/>
        <dbReference type="ChEBI" id="CHEBI:57535"/>
        <dbReference type="ChEBI" id="CHEBI:456216"/>
        <dbReference type="EC" id="2.7.2.4"/>
    </reaction>
    <physiologicalReaction direction="left-to-right" evidence="25">
        <dbReference type="Rhea" id="RHEA:23777"/>
    </physiologicalReaction>
</comment>
<dbReference type="SUPFAM" id="SSF55347">
    <property type="entry name" value="Glyceraldehyde-3-phosphate dehydrogenase-like, C-terminal domain"/>
    <property type="match status" value="1"/>
</dbReference>
<evidence type="ECO:0000256" key="8">
    <source>
        <dbReference type="ARBA" id="ARBA00010046"/>
    </source>
</evidence>
<evidence type="ECO:0000256" key="27">
    <source>
        <dbReference type="ARBA" id="ARBA00049031"/>
    </source>
</evidence>
<dbReference type="InterPro" id="IPR011147">
    <property type="entry name" value="Bifunc_Aspkin/hSer_DH"/>
</dbReference>
<dbReference type="PANTHER" id="PTHR43070:SF3">
    <property type="entry name" value="HOMOSERINE DEHYDROGENASE"/>
    <property type="match status" value="1"/>
</dbReference>
<dbReference type="Pfam" id="PF03447">
    <property type="entry name" value="NAD_binding_3"/>
    <property type="match status" value="1"/>
</dbReference>
<dbReference type="InterPro" id="IPR001342">
    <property type="entry name" value="HDH_cat"/>
</dbReference>
<evidence type="ECO:0000256" key="5">
    <source>
        <dbReference type="ARBA" id="ARBA00005062"/>
    </source>
</evidence>
<organism evidence="29 30">
    <name type="scientific">Candidatus Egerieousia excrementavium</name>
    <dbReference type="NCBI Taxonomy" id="2840778"/>
    <lineage>
        <taxon>Bacteria</taxon>
        <taxon>Pseudomonadati</taxon>
        <taxon>Bacteroidota</taxon>
        <taxon>Bacteroidia</taxon>
        <taxon>Bacteroidales</taxon>
        <taxon>Candidatus Egerieousia</taxon>
    </lineage>
</organism>
<keyword evidence="23" id="KW-0511">Multifunctional enzyme</keyword>
<dbReference type="NCBIfam" id="NF006959">
    <property type="entry name" value="PRK09436.1"/>
    <property type="match status" value="1"/>
</dbReference>
<dbReference type="CDD" id="cd04243">
    <property type="entry name" value="AAK_AK-HSDH-like"/>
    <property type="match status" value="1"/>
</dbReference>
<dbReference type="InterPro" id="IPR045865">
    <property type="entry name" value="ACT-like_dom_sf"/>
</dbReference>
<evidence type="ECO:0000256" key="25">
    <source>
        <dbReference type="ARBA" id="ARBA00048561"/>
    </source>
</evidence>
<keyword evidence="20" id="KW-0915">Sodium</keyword>
<dbReference type="InterPro" id="IPR049638">
    <property type="entry name" value="AK-HD"/>
</dbReference>
<keyword evidence="14" id="KW-0547">Nucleotide-binding</keyword>
<dbReference type="PROSITE" id="PS51671">
    <property type="entry name" value="ACT"/>
    <property type="match status" value="2"/>
</dbReference>
<dbReference type="Gene3D" id="3.30.360.10">
    <property type="entry name" value="Dihydrodipicolinate Reductase, domain 2"/>
    <property type="match status" value="1"/>
</dbReference>
<evidence type="ECO:0000256" key="1">
    <source>
        <dbReference type="ARBA" id="ARBA00001920"/>
    </source>
</evidence>
<comment type="cofactor">
    <cofactor evidence="1">
        <name>a metal cation</name>
        <dbReference type="ChEBI" id="CHEBI:25213"/>
    </cofactor>
</comment>
<dbReference type="Gene3D" id="3.40.1160.10">
    <property type="entry name" value="Acetylglutamate kinase-like"/>
    <property type="match status" value="1"/>
</dbReference>
<keyword evidence="10" id="KW-0028">Amino-acid biosynthesis</keyword>
<dbReference type="FunFam" id="3.30.2130.10:FF:000001">
    <property type="entry name" value="Bifunctional aspartokinase/homoserine dehydrogenase"/>
    <property type="match status" value="1"/>
</dbReference>
<evidence type="ECO:0000256" key="20">
    <source>
        <dbReference type="ARBA" id="ARBA00023053"/>
    </source>
</evidence>
<evidence type="ECO:0000256" key="18">
    <source>
        <dbReference type="ARBA" id="ARBA00023002"/>
    </source>
</evidence>
<accession>A0A9D9GXT0</accession>
<feature type="domain" description="ACT" evidence="28">
    <location>
        <begin position="400"/>
        <end position="468"/>
    </location>
</feature>
<dbReference type="GO" id="GO:0004072">
    <property type="term" value="F:aspartate kinase activity"/>
    <property type="evidence" value="ECO:0007669"/>
    <property type="project" value="UniProtKB-EC"/>
</dbReference>
<dbReference type="Pfam" id="PF00742">
    <property type="entry name" value="Homoserine_dh"/>
    <property type="match status" value="1"/>
</dbReference>
<evidence type="ECO:0000256" key="7">
    <source>
        <dbReference type="ARBA" id="ARBA00007952"/>
    </source>
</evidence>
<comment type="pathway">
    <text evidence="3">Amino-acid biosynthesis; L-methionine biosynthesis via de novo pathway; L-homoserine from L-aspartate: step 1/3.</text>
</comment>
<reference evidence="29" key="2">
    <citation type="journal article" date="2021" name="PeerJ">
        <title>Extensive microbial diversity within the chicken gut microbiome revealed by metagenomics and culture.</title>
        <authorList>
            <person name="Gilroy R."/>
            <person name="Ravi A."/>
            <person name="Getino M."/>
            <person name="Pursley I."/>
            <person name="Horton D.L."/>
            <person name="Alikhan N.F."/>
            <person name="Baker D."/>
            <person name="Gharbi K."/>
            <person name="Hall N."/>
            <person name="Watson M."/>
            <person name="Adriaenssens E.M."/>
            <person name="Foster-Nyarko E."/>
            <person name="Jarju S."/>
            <person name="Secka A."/>
            <person name="Antonio M."/>
            <person name="Oren A."/>
            <person name="Chaudhuri R.R."/>
            <person name="La Ragione R."/>
            <person name="Hildebrand F."/>
            <person name="Pallen M.J."/>
        </authorList>
    </citation>
    <scope>NUCLEOTIDE SEQUENCE</scope>
    <source>
        <strain evidence="29">15467</strain>
    </source>
</reference>
<comment type="subunit">
    <text evidence="9">Homotetramer.</text>
</comment>
<dbReference type="NCBIfam" id="TIGR00657">
    <property type="entry name" value="asp_kinases"/>
    <property type="match status" value="1"/>
</dbReference>
<keyword evidence="12" id="KW-0791">Threonine biosynthesis</keyword>
<evidence type="ECO:0000256" key="22">
    <source>
        <dbReference type="ARBA" id="ARBA00023167"/>
    </source>
</evidence>
<keyword evidence="15 29" id="KW-0418">Kinase</keyword>
<dbReference type="InterPro" id="IPR036291">
    <property type="entry name" value="NAD(P)-bd_dom_sf"/>
</dbReference>
<dbReference type="Gene3D" id="3.40.50.720">
    <property type="entry name" value="NAD(P)-binding Rossmann-like Domain"/>
    <property type="match status" value="1"/>
</dbReference>
<sequence length="819" mass="89518">MQVLKFGGSSVANAENITRVIKIVRQALTKDKTVVVSSAISGCTDALIAIGKAALAQDSGYRAQIEDLQRRHISLIEELIPRQECEDIKAVCLELFKKLEEICKGVYLLKELSDLSLDHIVSFGELLSTKIISAKLKSMNISHKWKDSRELIKTELLGGKNSVIREVTFRNIKEYFDSNNCQLYILPGFIAMDMMGRTTTLGRGGSDYTASIIAVGAQARRLEIWTDVCGMMTADPRIVPSAKPIRNISYKEALELSHFGAKVVYPPTIQPVVKQGTPIYVKNTFAPEDPGTLIERNPPEGKNKIRGISSSNKIALLSMEGSGMVGIPGYSSKLFDTLSKNNINIILITQASSVHTMCIAIDEKDADLAKKASDELFAYEISLGKVDPLRVEKGFSIISLVGDDMKNQSGASGRMFDALGREGINIRAIAQGSSEKNVSAVVKTEFVNDAIRAIHNEFFSPDNNRRVNLFIAGYGTVAKALVEIIRKQGETIARRCGKEIVICGLGNSKKYVIDKNGIADSFGEKLSQGLENMENNYLNALYGLQMSNSVFVDCTASRSIASAYTDLFRHKYSVVACNKIACSLSQEFYDELFACAKKEGVAFKYETTVCAALPVLATIEQLVNAGDRITGFEAIVSGTLNYLLSNYNGTESFASLVVRAKELGYTEPDPRTDLSGSDVLRKFIIATRQAGIEIEREEIEFSGLVPEELLDPALSPEEFYSKLEAYEPEMKKIYGQAASEGKRLRFTARYAAPEKEGERPVYKVALTGVDAAHPFYAIEGSDNAFAIKSLFYPNGIVIKGAGAGAVQTAGGVLNDILTI</sequence>
<name>A0A9D9GXT0_9BACT</name>
<comment type="similarity">
    <text evidence="7">In the C-terminal section; belongs to the homoserine dehydrogenase family.</text>
</comment>
<dbReference type="SUPFAM" id="SSF51735">
    <property type="entry name" value="NAD(P)-binding Rossmann-fold domains"/>
    <property type="match status" value="1"/>
</dbReference>
<keyword evidence="11 29" id="KW-0808">Transferase</keyword>
<comment type="catalytic activity">
    <reaction evidence="26">
        <text>L-homoserine + NADP(+) = L-aspartate 4-semialdehyde + NADPH + H(+)</text>
        <dbReference type="Rhea" id="RHEA:15761"/>
        <dbReference type="ChEBI" id="CHEBI:15378"/>
        <dbReference type="ChEBI" id="CHEBI:57476"/>
        <dbReference type="ChEBI" id="CHEBI:57783"/>
        <dbReference type="ChEBI" id="CHEBI:58349"/>
        <dbReference type="ChEBI" id="CHEBI:537519"/>
        <dbReference type="EC" id="1.1.1.3"/>
    </reaction>
    <physiologicalReaction direction="right-to-left" evidence="26">
        <dbReference type="Rhea" id="RHEA:15763"/>
    </physiologicalReaction>
</comment>
<gene>
    <name evidence="29" type="primary">thrA</name>
    <name evidence="29" type="ORF">IAC68_03540</name>
</gene>
<comment type="catalytic activity">
    <reaction evidence="27">
        <text>L-homoserine + NAD(+) = L-aspartate 4-semialdehyde + NADH + H(+)</text>
        <dbReference type="Rhea" id="RHEA:15757"/>
        <dbReference type="ChEBI" id="CHEBI:15378"/>
        <dbReference type="ChEBI" id="CHEBI:57476"/>
        <dbReference type="ChEBI" id="CHEBI:57540"/>
        <dbReference type="ChEBI" id="CHEBI:57945"/>
        <dbReference type="ChEBI" id="CHEBI:537519"/>
        <dbReference type="EC" id="1.1.1.3"/>
    </reaction>
    <physiologicalReaction direction="right-to-left" evidence="27">
        <dbReference type="Rhea" id="RHEA:15759"/>
    </physiologicalReaction>
</comment>
<dbReference type="FunFam" id="3.30.360.10:FF:000006">
    <property type="entry name" value="Bifunctional aspartokinase/homoserine dehydrogenase"/>
    <property type="match status" value="1"/>
</dbReference>
<evidence type="ECO:0000256" key="10">
    <source>
        <dbReference type="ARBA" id="ARBA00022605"/>
    </source>
</evidence>
<comment type="pathway">
    <text evidence="6">Amino-acid biosynthesis; L-threonine biosynthesis; L-threonine from L-aspartate: step 1/5.</text>
</comment>
<dbReference type="Gene3D" id="1.20.120.1320">
    <property type="entry name" value="Aspartokinase, catalytic domain"/>
    <property type="match status" value="1"/>
</dbReference>
<keyword evidence="13" id="KW-0479">Metal-binding</keyword>
<feature type="domain" description="ACT" evidence="28">
    <location>
        <begin position="319"/>
        <end position="388"/>
    </location>
</feature>
<evidence type="ECO:0000256" key="21">
    <source>
        <dbReference type="ARBA" id="ARBA00023154"/>
    </source>
</evidence>
<dbReference type="InterPro" id="IPR001341">
    <property type="entry name" value="Asp_kinase"/>
</dbReference>
<dbReference type="GO" id="GO:0009089">
    <property type="term" value="P:lysine biosynthetic process via diaminopimelate"/>
    <property type="evidence" value="ECO:0007669"/>
    <property type="project" value="UniProtKB-ARBA"/>
</dbReference>
<reference evidence="29" key="1">
    <citation type="submission" date="2020-10" db="EMBL/GenBank/DDBJ databases">
        <authorList>
            <person name="Gilroy R."/>
        </authorList>
    </citation>
    <scope>NUCLEOTIDE SEQUENCE</scope>
    <source>
        <strain evidence="29">15467</strain>
    </source>
</reference>
<keyword evidence="21" id="KW-0457">Lysine biosynthesis</keyword>
<evidence type="ECO:0000256" key="13">
    <source>
        <dbReference type="ARBA" id="ARBA00022723"/>
    </source>
</evidence>
<evidence type="ECO:0000256" key="26">
    <source>
        <dbReference type="ARBA" id="ARBA00048841"/>
    </source>
</evidence>
<comment type="function">
    <text evidence="24">Bifunctional aspartate kinase and homoserine dehydrogenase that catalyzes the first and the third steps toward the synthesis of lysine, methionine and threonine from aspartate.</text>
</comment>
<dbReference type="GO" id="GO:0009088">
    <property type="term" value="P:threonine biosynthetic process"/>
    <property type="evidence" value="ECO:0007669"/>
    <property type="project" value="UniProtKB-KW"/>
</dbReference>
<keyword evidence="18 29" id="KW-0560">Oxidoreductase</keyword>
<keyword evidence="22" id="KW-0486">Methionine biosynthesis</keyword>
<evidence type="ECO:0000256" key="15">
    <source>
        <dbReference type="ARBA" id="ARBA00022777"/>
    </source>
</evidence>
<dbReference type="EC" id="2.7.2.4" evidence="29"/>
<dbReference type="GO" id="GO:0009086">
    <property type="term" value="P:methionine biosynthetic process"/>
    <property type="evidence" value="ECO:0007669"/>
    <property type="project" value="UniProtKB-KW"/>
</dbReference>
<evidence type="ECO:0000256" key="19">
    <source>
        <dbReference type="ARBA" id="ARBA00023027"/>
    </source>
</evidence>
<dbReference type="GO" id="GO:0046872">
    <property type="term" value="F:metal ion binding"/>
    <property type="evidence" value="ECO:0007669"/>
    <property type="project" value="UniProtKB-KW"/>
</dbReference>
<dbReference type="GO" id="GO:0005524">
    <property type="term" value="F:ATP binding"/>
    <property type="evidence" value="ECO:0007669"/>
    <property type="project" value="UniProtKB-KW"/>
</dbReference>
<dbReference type="EMBL" id="JADINB010000080">
    <property type="protein sequence ID" value="MBO8428991.1"/>
    <property type="molecule type" value="Genomic_DNA"/>
</dbReference>
<evidence type="ECO:0000256" key="6">
    <source>
        <dbReference type="ARBA" id="ARBA00005139"/>
    </source>
</evidence>
<dbReference type="AlphaFoldDB" id="A0A9D9GXT0"/>
<dbReference type="EC" id="1.1.1.3" evidence="29"/>
<dbReference type="InterPro" id="IPR018042">
    <property type="entry name" value="Aspartate_kinase_CS"/>
</dbReference>
<evidence type="ECO:0000256" key="14">
    <source>
        <dbReference type="ARBA" id="ARBA00022741"/>
    </source>
</evidence>
<evidence type="ECO:0000256" key="24">
    <source>
        <dbReference type="ARBA" id="ARBA00044938"/>
    </source>
</evidence>
<keyword evidence="16" id="KW-0067">ATP-binding</keyword>
<dbReference type="PROSITE" id="PS00324">
    <property type="entry name" value="ASPARTOKINASE"/>
    <property type="match status" value="1"/>
</dbReference>
<dbReference type="Pfam" id="PF22468">
    <property type="entry name" value="ACT_9"/>
    <property type="match status" value="2"/>
</dbReference>
<comment type="similarity">
    <text evidence="8">In the N-terminal section; belongs to the aspartokinase family.</text>
</comment>
<comment type="pathway">
    <text evidence="2">Amino-acid biosynthesis; L-lysine biosynthesis via DAP pathway; (S)-tetrahydrodipicolinate from L-aspartate: step 1/4.</text>
</comment>
<dbReference type="Gene3D" id="3.30.2130.10">
    <property type="entry name" value="VC0802-like"/>
    <property type="match status" value="1"/>
</dbReference>
<comment type="pathway">
    <text evidence="4">Amino-acid biosynthesis; L-threonine biosynthesis; L-threonine from L-aspartate: step 3/5.</text>
</comment>
<dbReference type="GO" id="GO:0004412">
    <property type="term" value="F:homoserine dehydrogenase activity"/>
    <property type="evidence" value="ECO:0007669"/>
    <property type="project" value="UniProtKB-EC"/>
</dbReference>
<evidence type="ECO:0000256" key="23">
    <source>
        <dbReference type="ARBA" id="ARBA00023268"/>
    </source>
</evidence>
<keyword evidence="17" id="KW-0521">NADP</keyword>
<evidence type="ECO:0000256" key="12">
    <source>
        <dbReference type="ARBA" id="ARBA00022697"/>
    </source>
</evidence>
<dbReference type="PROSITE" id="PS01042">
    <property type="entry name" value="HOMOSER_DHGENASE"/>
    <property type="match status" value="1"/>
</dbReference>
<comment type="caution">
    <text evidence="29">The sequence shown here is derived from an EMBL/GenBank/DDBJ whole genome shotgun (WGS) entry which is preliminary data.</text>
</comment>
<dbReference type="GO" id="GO:0050661">
    <property type="term" value="F:NADP binding"/>
    <property type="evidence" value="ECO:0007669"/>
    <property type="project" value="InterPro"/>
</dbReference>
<dbReference type="Proteomes" id="UP000823635">
    <property type="component" value="Unassembled WGS sequence"/>
</dbReference>
<evidence type="ECO:0000256" key="4">
    <source>
        <dbReference type="ARBA" id="ARBA00005056"/>
    </source>
</evidence>
<dbReference type="CDD" id="cd04921">
    <property type="entry name" value="ACT_AKi-HSDH-ThrA-like_1"/>
    <property type="match status" value="1"/>
</dbReference>
<evidence type="ECO:0000256" key="2">
    <source>
        <dbReference type="ARBA" id="ARBA00004766"/>
    </source>
</evidence>
<evidence type="ECO:0000256" key="17">
    <source>
        <dbReference type="ARBA" id="ARBA00022857"/>
    </source>
</evidence>
<evidence type="ECO:0000256" key="11">
    <source>
        <dbReference type="ARBA" id="ARBA00022679"/>
    </source>
</evidence>
<dbReference type="InterPro" id="IPR054352">
    <property type="entry name" value="ACT_Aspartokinase"/>
</dbReference>
<evidence type="ECO:0000313" key="29">
    <source>
        <dbReference type="EMBL" id="MBO8428991.1"/>
    </source>
</evidence>
<dbReference type="Pfam" id="PF00696">
    <property type="entry name" value="AA_kinase"/>
    <property type="match status" value="1"/>
</dbReference>
<dbReference type="GO" id="GO:0009090">
    <property type="term" value="P:homoserine biosynthetic process"/>
    <property type="evidence" value="ECO:0007669"/>
    <property type="project" value="UniProtKB-ARBA"/>
</dbReference>
<protein>
    <submittedName>
        <fullName evidence="29">Bifunctional aspartate kinase/homoserine dehydrogenase I</fullName>
        <ecNumber evidence="29">1.1.1.3</ecNumber>
        <ecNumber evidence="29">2.7.2.4</ecNumber>
    </submittedName>
</protein>
<dbReference type="SUPFAM" id="SSF53633">
    <property type="entry name" value="Carbamate kinase-like"/>
    <property type="match status" value="1"/>
</dbReference>
<dbReference type="InterPro" id="IPR005106">
    <property type="entry name" value="Asp/hSer_DH_NAD-bd"/>
</dbReference>
<dbReference type="PIRSF" id="PIRSF000727">
    <property type="entry name" value="ThrA"/>
    <property type="match status" value="1"/>
</dbReference>
<evidence type="ECO:0000256" key="16">
    <source>
        <dbReference type="ARBA" id="ARBA00022840"/>
    </source>
</evidence>
<evidence type="ECO:0000259" key="28">
    <source>
        <dbReference type="PROSITE" id="PS51671"/>
    </source>
</evidence>